<dbReference type="Proteomes" id="UP000286997">
    <property type="component" value="Unassembled WGS sequence"/>
</dbReference>
<evidence type="ECO:0000313" key="3">
    <source>
        <dbReference type="Proteomes" id="UP000286997"/>
    </source>
</evidence>
<dbReference type="AlphaFoldDB" id="A0A3S2YVW0"/>
<evidence type="ECO:0000313" key="2">
    <source>
        <dbReference type="EMBL" id="RVU20576.1"/>
    </source>
</evidence>
<evidence type="ECO:0000256" key="1">
    <source>
        <dbReference type="SAM" id="MobiDB-lite"/>
    </source>
</evidence>
<protein>
    <submittedName>
        <fullName evidence="2">Uncharacterized protein</fullName>
    </submittedName>
</protein>
<dbReference type="RefSeq" id="WP_127727551.1">
    <property type="nucleotide sequence ID" value="NZ_SACP01000003.1"/>
</dbReference>
<keyword evidence="3" id="KW-1185">Reference proteome</keyword>
<comment type="caution">
    <text evidence="2">The sequence shown here is derived from an EMBL/GenBank/DDBJ whole genome shotgun (WGS) entry which is preliminary data.</text>
</comment>
<dbReference type="EMBL" id="SACP01000003">
    <property type="protein sequence ID" value="RVU20576.1"/>
    <property type="molecule type" value="Genomic_DNA"/>
</dbReference>
<accession>A0A3S2YVW0</accession>
<gene>
    <name evidence="2" type="ORF">EOE48_04285</name>
</gene>
<organism evidence="2 3">
    <name type="scientific">Methylobacterium oryzihabitans</name>
    <dbReference type="NCBI Taxonomy" id="2499852"/>
    <lineage>
        <taxon>Bacteria</taxon>
        <taxon>Pseudomonadati</taxon>
        <taxon>Pseudomonadota</taxon>
        <taxon>Alphaproteobacteria</taxon>
        <taxon>Hyphomicrobiales</taxon>
        <taxon>Methylobacteriaceae</taxon>
        <taxon>Methylobacterium</taxon>
    </lineage>
</organism>
<proteinExistence type="predicted"/>
<reference evidence="2 3" key="1">
    <citation type="submission" date="2019-01" db="EMBL/GenBank/DDBJ databases">
        <authorList>
            <person name="Chen W.-M."/>
        </authorList>
    </citation>
    <scope>NUCLEOTIDE SEQUENCE [LARGE SCALE GENOMIC DNA]</scope>
    <source>
        <strain evidence="2 3">TER-1</strain>
    </source>
</reference>
<sequence length="75" mass="8020">MPVLKRAAKTILGSGIGARPTIRVFVTRRDDLVVDTASEAFEVVELAGRTGRRTGTDGLSGSEVAETMFAGNRKR</sequence>
<name>A0A3S2YVW0_9HYPH</name>
<feature type="region of interest" description="Disordered" evidence="1">
    <location>
        <begin position="52"/>
        <end position="75"/>
    </location>
</feature>